<dbReference type="InterPro" id="IPR002048">
    <property type="entry name" value="EF_hand_dom"/>
</dbReference>
<dbReference type="AlphaFoldDB" id="A0AAE1BW59"/>
<dbReference type="SMART" id="SM00054">
    <property type="entry name" value="EFh"/>
    <property type="match status" value="7"/>
</dbReference>
<feature type="compositionally biased region" description="Basic and acidic residues" evidence="4">
    <location>
        <begin position="368"/>
        <end position="379"/>
    </location>
</feature>
<dbReference type="SUPFAM" id="SSF47473">
    <property type="entry name" value="EF-hand"/>
    <property type="match status" value="3"/>
</dbReference>
<comment type="function">
    <text evidence="3">Troponin is the central regulatory protein of striated muscle contraction. Tn consists of three components: Tn-I which is the inhibitor of actomyosin ATPase, Tn-T which contains the binding site for tropomyosin and Tn-C. The binding of calcium to Tn-C abolishes the inhibitory action of Tn on actin filaments.</text>
</comment>
<feature type="region of interest" description="Disordered" evidence="4">
    <location>
        <begin position="356"/>
        <end position="392"/>
    </location>
</feature>
<feature type="domain" description="EF-hand" evidence="5">
    <location>
        <begin position="212"/>
        <end position="247"/>
    </location>
</feature>
<protein>
    <recommendedName>
        <fullName evidence="5">EF-hand domain-containing protein</fullName>
    </recommendedName>
</protein>
<evidence type="ECO:0000313" key="6">
    <source>
        <dbReference type="EMBL" id="KAK3858156.1"/>
    </source>
</evidence>
<dbReference type="EMBL" id="JAWQEG010005393">
    <property type="protein sequence ID" value="KAK3858156.1"/>
    <property type="molecule type" value="Genomic_DNA"/>
</dbReference>
<dbReference type="Proteomes" id="UP001286313">
    <property type="component" value="Unassembled WGS sequence"/>
</dbReference>
<feature type="compositionally biased region" description="Gly residues" evidence="4">
    <location>
        <begin position="380"/>
        <end position="392"/>
    </location>
</feature>
<feature type="domain" description="EF-hand" evidence="5">
    <location>
        <begin position="80"/>
        <end position="115"/>
    </location>
</feature>
<accession>A0AAE1BW59</accession>
<dbReference type="GO" id="GO:0016460">
    <property type="term" value="C:myosin II complex"/>
    <property type="evidence" value="ECO:0007669"/>
    <property type="project" value="TreeGrafter"/>
</dbReference>
<dbReference type="InterPro" id="IPR011992">
    <property type="entry name" value="EF-hand-dom_pair"/>
</dbReference>
<dbReference type="CDD" id="cd00051">
    <property type="entry name" value="EFh"/>
    <property type="match status" value="4"/>
</dbReference>
<comment type="caution">
    <text evidence="6">The sequence shown here is derived from an EMBL/GenBank/DDBJ whole genome shotgun (WGS) entry which is preliminary data.</text>
</comment>
<evidence type="ECO:0000256" key="1">
    <source>
        <dbReference type="ARBA" id="ARBA00022737"/>
    </source>
</evidence>
<evidence type="ECO:0000259" key="5">
    <source>
        <dbReference type="PROSITE" id="PS50222"/>
    </source>
</evidence>
<reference evidence="6" key="1">
    <citation type="submission" date="2023-10" db="EMBL/GenBank/DDBJ databases">
        <title>Genome assemblies of two species of porcelain crab, Petrolisthes cinctipes and Petrolisthes manimaculis (Anomura: Porcellanidae).</title>
        <authorList>
            <person name="Angst P."/>
        </authorList>
    </citation>
    <scope>NUCLEOTIDE SEQUENCE</scope>
    <source>
        <strain evidence="6">PB745_01</strain>
        <tissue evidence="6">Gill</tissue>
    </source>
</reference>
<feature type="non-terminal residue" evidence="6">
    <location>
        <position position="1"/>
    </location>
</feature>
<evidence type="ECO:0000313" key="7">
    <source>
        <dbReference type="Proteomes" id="UP001286313"/>
    </source>
</evidence>
<dbReference type="FunFam" id="1.10.238.10:FF:000001">
    <property type="entry name" value="Calmodulin 1"/>
    <property type="match status" value="2"/>
</dbReference>
<feature type="compositionally biased region" description="Basic residues" evidence="4">
    <location>
        <begin position="357"/>
        <end position="367"/>
    </location>
</feature>
<dbReference type="FunFam" id="1.10.238.10:FF:000178">
    <property type="entry name" value="Calmodulin-2 A"/>
    <property type="match status" value="1"/>
</dbReference>
<dbReference type="InterPro" id="IPR050230">
    <property type="entry name" value="CALM/Myosin/TropC-like"/>
</dbReference>
<evidence type="ECO:0000256" key="2">
    <source>
        <dbReference type="ARBA" id="ARBA00022837"/>
    </source>
</evidence>
<dbReference type="PANTHER" id="PTHR23048:SF0">
    <property type="entry name" value="CALMODULIN LIKE 3"/>
    <property type="match status" value="1"/>
</dbReference>
<dbReference type="Pfam" id="PF13499">
    <property type="entry name" value="EF-hand_7"/>
    <property type="match status" value="3"/>
</dbReference>
<feature type="domain" description="EF-hand" evidence="5">
    <location>
        <begin position="116"/>
        <end position="151"/>
    </location>
</feature>
<dbReference type="PANTHER" id="PTHR23048">
    <property type="entry name" value="MYOSIN LIGHT CHAIN 1, 3"/>
    <property type="match status" value="1"/>
</dbReference>
<keyword evidence="2" id="KW-0106">Calcium</keyword>
<organism evidence="6 7">
    <name type="scientific">Petrolisthes cinctipes</name>
    <name type="common">Flat porcelain crab</name>
    <dbReference type="NCBI Taxonomy" id="88211"/>
    <lineage>
        <taxon>Eukaryota</taxon>
        <taxon>Metazoa</taxon>
        <taxon>Ecdysozoa</taxon>
        <taxon>Arthropoda</taxon>
        <taxon>Crustacea</taxon>
        <taxon>Multicrustacea</taxon>
        <taxon>Malacostraca</taxon>
        <taxon>Eumalacostraca</taxon>
        <taxon>Eucarida</taxon>
        <taxon>Decapoda</taxon>
        <taxon>Pleocyemata</taxon>
        <taxon>Anomura</taxon>
        <taxon>Galatheoidea</taxon>
        <taxon>Porcellanidae</taxon>
        <taxon>Petrolisthes</taxon>
    </lineage>
</organism>
<gene>
    <name evidence="6" type="ORF">Pcinc_035631</name>
</gene>
<dbReference type="GO" id="GO:0005509">
    <property type="term" value="F:calcium ion binding"/>
    <property type="evidence" value="ECO:0007669"/>
    <property type="project" value="InterPro"/>
</dbReference>
<keyword evidence="7" id="KW-1185">Reference proteome</keyword>
<dbReference type="InterPro" id="IPR018247">
    <property type="entry name" value="EF_Hand_1_Ca_BS"/>
</dbReference>
<sequence length="392" mass="44217">SGELEFEEFVELAAKFLIEEDEEALKAELKEAFRIYDKGGNGYITTETLKEILRELDNRLTEEELDGIIEEVDEDGSGTLDFDALEKEFNSFDTDGKGYITPETVGVILRMMGVKISEKNLQEVIAETDEDGSGQIEFEEFVELAAKFLVEEDEDALKEELREALPSHWPSDHRRYTTVHPSLSLQLGPHHSPVTTTTTNTNTTVMDLLEEEQITALEKAFNSFDTDAKGYITPETVGVILRMMGVKISEKHLQEVIAETDEDGSGQLEFEEFAELAAKFLIEEDQEALQTELKEAFRIYDREGNGYISVHTLKEILRELDSRLTEDDLDCIIEEIDEDGSGTIDFNGEEERLNVRKEKKRRRRRKREGGGGEEEKEKGGGGGGRGGGVEKQ</sequence>
<feature type="domain" description="EF-hand" evidence="5">
    <location>
        <begin position="288"/>
        <end position="323"/>
    </location>
</feature>
<dbReference type="PROSITE" id="PS50222">
    <property type="entry name" value="EF_HAND_2"/>
    <property type="match status" value="6"/>
</dbReference>
<name>A0AAE1BW59_PETCI</name>
<evidence type="ECO:0000256" key="3">
    <source>
        <dbReference type="ARBA" id="ARBA00037722"/>
    </source>
</evidence>
<feature type="domain" description="EF-hand" evidence="5">
    <location>
        <begin position="24"/>
        <end position="59"/>
    </location>
</feature>
<keyword evidence="1" id="KW-0677">Repeat</keyword>
<evidence type="ECO:0000256" key="4">
    <source>
        <dbReference type="SAM" id="MobiDB-lite"/>
    </source>
</evidence>
<proteinExistence type="predicted"/>
<dbReference type="Gene3D" id="1.10.238.10">
    <property type="entry name" value="EF-hand"/>
    <property type="match status" value="4"/>
</dbReference>
<dbReference type="Pfam" id="PF13833">
    <property type="entry name" value="EF-hand_8"/>
    <property type="match status" value="1"/>
</dbReference>
<dbReference type="PROSITE" id="PS00018">
    <property type="entry name" value="EF_HAND_1"/>
    <property type="match status" value="2"/>
</dbReference>
<feature type="domain" description="EF-hand" evidence="5">
    <location>
        <begin position="248"/>
        <end position="283"/>
    </location>
</feature>